<proteinExistence type="predicted"/>
<evidence type="ECO:0000259" key="1">
    <source>
        <dbReference type="SMART" id="SM01017"/>
    </source>
</evidence>
<dbReference type="InterPro" id="IPR011022">
    <property type="entry name" value="Arrestin_C-like"/>
</dbReference>
<dbReference type="Proteomes" id="UP000326950">
    <property type="component" value="Unassembled WGS sequence"/>
</dbReference>
<evidence type="ECO:0000313" key="2">
    <source>
        <dbReference type="EMBL" id="KAE8162628.1"/>
    </source>
</evidence>
<dbReference type="EMBL" id="ML738626">
    <property type="protein sequence ID" value="KAE8162628.1"/>
    <property type="molecule type" value="Genomic_DNA"/>
</dbReference>
<dbReference type="SMART" id="SM01017">
    <property type="entry name" value="Arrestin_C"/>
    <property type="match status" value="1"/>
</dbReference>
<evidence type="ECO:0000313" key="3">
    <source>
        <dbReference type="Proteomes" id="UP000326950"/>
    </source>
</evidence>
<gene>
    <name evidence="2" type="ORF">BDV40DRAFT_312306</name>
</gene>
<feature type="domain" description="Arrestin C-terminal-like" evidence="1">
    <location>
        <begin position="60"/>
        <end position="215"/>
    </location>
</feature>
<dbReference type="Pfam" id="PF02752">
    <property type="entry name" value="Arrestin_C"/>
    <property type="match status" value="1"/>
</dbReference>
<reference evidence="2 3" key="1">
    <citation type="submission" date="2019-04" db="EMBL/GenBank/DDBJ databases">
        <title>Friends and foes A comparative genomics study of 23 Aspergillus species from section Flavi.</title>
        <authorList>
            <consortium name="DOE Joint Genome Institute"/>
            <person name="Kjaerbolling I."/>
            <person name="Vesth T."/>
            <person name="Frisvad J.C."/>
            <person name="Nybo J.L."/>
            <person name="Theobald S."/>
            <person name="Kildgaard S."/>
            <person name="Isbrandt T."/>
            <person name="Kuo A."/>
            <person name="Sato A."/>
            <person name="Lyhne E.K."/>
            <person name="Kogle M.E."/>
            <person name="Wiebenga A."/>
            <person name="Kun R.S."/>
            <person name="Lubbers R.J."/>
            <person name="Makela M.R."/>
            <person name="Barry K."/>
            <person name="Chovatia M."/>
            <person name="Clum A."/>
            <person name="Daum C."/>
            <person name="Haridas S."/>
            <person name="He G."/>
            <person name="LaButti K."/>
            <person name="Lipzen A."/>
            <person name="Mondo S."/>
            <person name="Riley R."/>
            <person name="Salamov A."/>
            <person name="Simmons B.A."/>
            <person name="Magnuson J.K."/>
            <person name="Henrissat B."/>
            <person name="Mortensen U.H."/>
            <person name="Larsen T.O."/>
            <person name="Devries R.P."/>
            <person name="Grigoriev I.V."/>
            <person name="Machida M."/>
            <person name="Baker S.E."/>
            <person name="Andersen M.R."/>
        </authorList>
    </citation>
    <scope>NUCLEOTIDE SEQUENCE [LARGE SCALE GENOMIC DNA]</scope>
    <source>
        <strain evidence="2 3">CBS 117626</strain>
    </source>
</reference>
<organism evidence="2 3">
    <name type="scientific">Aspergillus tamarii</name>
    <dbReference type="NCBI Taxonomy" id="41984"/>
    <lineage>
        <taxon>Eukaryota</taxon>
        <taxon>Fungi</taxon>
        <taxon>Dikarya</taxon>
        <taxon>Ascomycota</taxon>
        <taxon>Pezizomycotina</taxon>
        <taxon>Eurotiomycetes</taxon>
        <taxon>Eurotiomycetidae</taxon>
        <taxon>Eurotiales</taxon>
        <taxon>Aspergillaceae</taxon>
        <taxon>Aspergillus</taxon>
        <taxon>Aspergillus subgen. Circumdati</taxon>
    </lineage>
</organism>
<protein>
    <recommendedName>
        <fullName evidence="1">Arrestin C-terminal-like domain-containing protein</fullName>
    </recommendedName>
</protein>
<name>A0A5N6UVE4_ASPTM</name>
<dbReference type="OrthoDB" id="2333384at2759"/>
<keyword evidence="3" id="KW-1185">Reference proteome</keyword>
<dbReference type="AlphaFoldDB" id="A0A5N6UVE4"/>
<sequence>MLETITCPGSSYHSYQVHAIIERRLSRNIIVSQPIRIYKHFSIEESLNRMLALNSIDRQWDNVAQYSVSIPDVNIPFGATFPVKLQVAPLSKGIKLQALTIDVVEQHELKISAPAVYSAQYNVHFLSSKQEHVIFSERYSLDDCIASESEGSDLEWCTTKTISLPQDLEACAQDVSLNTIRIKHQVVFTVELLGVREGLSMIKGTIPFNIYMSPHVISEHGTVRSVHIDGFHDDYLPPPPVYSKHQNDLLLPTAEDSMDTGTQRMNCEQLLNNVFVNSVQLDCAPSYDLVIRI</sequence>
<accession>A0A5N6UVE4</accession>